<dbReference type="EMBL" id="BSXS01015167">
    <property type="protein sequence ID" value="GMF06429.1"/>
    <property type="molecule type" value="Genomic_DNA"/>
</dbReference>
<protein>
    <submittedName>
        <fullName evidence="1">Unnamed protein product</fullName>
    </submittedName>
</protein>
<dbReference type="Proteomes" id="UP001165064">
    <property type="component" value="Unassembled WGS sequence"/>
</dbReference>
<proteinExistence type="predicted"/>
<gene>
    <name evidence="1" type="ORF">Amon02_001269600</name>
</gene>
<evidence type="ECO:0000313" key="2">
    <source>
        <dbReference type="Proteomes" id="UP001165064"/>
    </source>
</evidence>
<comment type="caution">
    <text evidence="1">The sequence shown here is derived from an EMBL/GenBank/DDBJ whole genome shotgun (WGS) entry which is preliminary data.</text>
</comment>
<name>A0ACB5UBD9_AMBMO</name>
<accession>A0ACB5UBD9</accession>
<keyword evidence="2" id="KW-1185">Reference proteome</keyword>
<evidence type="ECO:0000313" key="1">
    <source>
        <dbReference type="EMBL" id="GMF06429.1"/>
    </source>
</evidence>
<organism evidence="1 2">
    <name type="scientific">Ambrosiozyma monospora</name>
    <name type="common">Yeast</name>
    <name type="synonym">Endomycopsis monosporus</name>
    <dbReference type="NCBI Taxonomy" id="43982"/>
    <lineage>
        <taxon>Eukaryota</taxon>
        <taxon>Fungi</taxon>
        <taxon>Dikarya</taxon>
        <taxon>Ascomycota</taxon>
        <taxon>Saccharomycotina</taxon>
        <taxon>Pichiomycetes</taxon>
        <taxon>Pichiales</taxon>
        <taxon>Pichiaceae</taxon>
        <taxon>Ambrosiozyma</taxon>
    </lineage>
</organism>
<sequence length="96" mass="10569">MKKALVEYLPEGTTISALEGGYFTWVSLPPQYDSLAIAKECETRGVILATGDNFEVNGDAKGWGKSGVRLSLSHLDADKIEEGIKIWGEVCKKHYH</sequence>
<reference evidence="1" key="1">
    <citation type="submission" date="2023-04" db="EMBL/GenBank/DDBJ databases">
        <title>Ambrosiozyma monospora NBRC 10751.</title>
        <authorList>
            <person name="Ichikawa N."/>
            <person name="Sato H."/>
            <person name="Tonouchi N."/>
        </authorList>
    </citation>
    <scope>NUCLEOTIDE SEQUENCE</scope>
    <source>
        <strain evidence="1">NBRC 10751</strain>
    </source>
</reference>